<comment type="caution">
    <text evidence="1">The sequence shown here is derived from an EMBL/GenBank/DDBJ whole genome shotgun (WGS) entry which is preliminary data.</text>
</comment>
<dbReference type="AlphaFoldDB" id="K0SJW7"/>
<feature type="non-terminal residue" evidence="1">
    <location>
        <position position="1"/>
    </location>
</feature>
<name>K0SJW7_THAOC</name>
<accession>K0SJW7</accession>
<reference evidence="1 2" key="1">
    <citation type="journal article" date="2012" name="Genome Biol.">
        <title>Genome and low-iron response of an oceanic diatom adapted to chronic iron limitation.</title>
        <authorList>
            <person name="Lommer M."/>
            <person name="Specht M."/>
            <person name="Roy A.S."/>
            <person name="Kraemer L."/>
            <person name="Andreson R."/>
            <person name="Gutowska M.A."/>
            <person name="Wolf J."/>
            <person name="Bergner S.V."/>
            <person name="Schilhabel M.B."/>
            <person name="Klostermeier U.C."/>
            <person name="Beiko R.G."/>
            <person name="Rosenstiel P."/>
            <person name="Hippler M."/>
            <person name="Laroche J."/>
        </authorList>
    </citation>
    <scope>NUCLEOTIDE SEQUENCE [LARGE SCALE GENOMIC DNA]</scope>
    <source>
        <strain evidence="1 2">CCMP1005</strain>
    </source>
</reference>
<evidence type="ECO:0000313" key="2">
    <source>
        <dbReference type="Proteomes" id="UP000266841"/>
    </source>
</evidence>
<proteinExistence type="predicted"/>
<protein>
    <submittedName>
        <fullName evidence="1">Uncharacterized protein</fullName>
    </submittedName>
</protein>
<dbReference type="EMBL" id="AGNL01024286">
    <property type="protein sequence ID" value="EJK58767.1"/>
    <property type="molecule type" value="Genomic_DNA"/>
</dbReference>
<organism evidence="1 2">
    <name type="scientific">Thalassiosira oceanica</name>
    <name type="common">Marine diatom</name>
    <dbReference type="NCBI Taxonomy" id="159749"/>
    <lineage>
        <taxon>Eukaryota</taxon>
        <taxon>Sar</taxon>
        <taxon>Stramenopiles</taxon>
        <taxon>Ochrophyta</taxon>
        <taxon>Bacillariophyta</taxon>
        <taxon>Coscinodiscophyceae</taxon>
        <taxon>Thalassiosirophycidae</taxon>
        <taxon>Thalassiosirales</taxon>
        <taxon>Thalassiosiraceae</taxon>
        <taxon>Thalassiosira</taxon>
    </lineage>
</organism>
<dbReference type="Proteomes" id="UP000266841">
    <property type="component" value="Unassembled WGS sequence"/>
</dbReference>
<evidence type="ECO:0000313" key="1">
    <source>
        <dbReference type="EMBL" id="EJK58767.1"/>
    </source>
</evidence>
<keyword evidence="2" id="KW-1185">Reference proteome</keyword>
<gene>
    <name evidence="1" type="ORF">THAOC_21074</name>
</gene>
<sequence>RHVWFGCRSCIFDYPSSLRLKEKKAKKTSNYCPFGFQLRWDDKGYYIHLKNSSCPWHTCWKVD</sequence>